<geneLocation type="plasmid" evidence="4">
    <name>palbo2</name>
</geneLocation>
<evidence type="ECO:0000313" key="3">
    <source>
        <dbReference type="EMBL" id="APW64317.1"/>
    </source>
</evidence>
<name>A0A1U7CZD3_9BACT</name>
<dbReference type="OrthoDB" id="1826980at2"/>
<feature type="compositionally biased region" description="Basic and acidic residues" evidence="1">
    <location>
        <begin position="901"/>
        <end position="914"/>
    </location>
</feature>
<keyword evidence="4" id="KW-1185">Reference proteome</keyword>
<evidence type="ECO:0000256" key="1">
    <source>
        <dbReference type="SAM" id="MobiDB-lite"/>
    </source>
</evidence>
<accession>A0A1U7CZD3</accession>
<proteinExistence type="predicted"/>
<sequence>MLTIYAATSSAQVKKYFDVADYYTEGQETIGLWGGDLAKRLGLSGVVDKASFERLCDNLHPFTGESFTPRTNVFRRVGYDMVFSGPKSFSIVQALADPEEQRNLRLMFSDSVDETMLEVESDMQTRVRQDGAVHDRQTGNMLWAYFDHSTSRPVGRSGAANDNSPFGAANDNVPPDMQWHRHVFCFNATEDLEEGRVKAGQFAYIKRDGEYYAAAFYARLAHKLESAGYAIDRKGGKEWEIVGVPQATISTFSKRTGQVEQLAEELGITDDARKSQLGATTRAGKQKELTQDQLRKAWDDQLSDGERNALARVHGKEMPGSRVVTAAEAVEFAIAHLSEQLSAFPERELKRVALLHGLGHVLPEQIAAELPRHGVITQNIDGRLMATTEALQAEERYIVRQAARGRGNACPVGVDAGLARTLEGGTTLTDEQWQVTRGLLESANRVEELVGPAGAGKSYSLAKFEEGLSRAGQHGTYLATTAKAAKVLIDDGFEAKTVAHFLLDARMQEAARGGRVVIDESSMLGHKDAVKLFQIAEKFDLKLIFVGDGLQHGAVPRGAFMRLLEQHAGITPHRLTGIMRQQDTGYLQAVQSLSEGRTVDGFDALDKKQWVQEIGDAAERCDAIAAEYVQAAKDHASVLVVSPTHAEALAVTQAIRSQLKDAGLLSSEEKEFRRLVQVNASEAERGQASTYRAGDVLLFHQNAKGGYVKGQRLAVTDPNAVPLGQAGRFSLYRPQSVMLAEGDRIRFTGTVAPLKKGAKAFKNGDAASIAGFTPKGDIRLDDGQVIAADAGLFRSGFVETSFGSQGQTVQRVILAMAAESLPAVNQEQMYVSASRGKEKLSLYTDSKEAVRQAIQKSSQKLAALDIERQAPPDARPRDWRQDDDERRRLAFRTQRQPVIEPPREREERRVAYGR</sequence>
<feature type="compositionally biased region" description="Basic and acidic residues" evidence="1">
    <location>
        <begin position="865"/>
        <end position="888"/>
    </location>
</feature>
<feature type="domain" description="TrwC relaxase" evidence="2">
    <location>
        <begin position="12"/>
        <end position="303"/>
    </location>
</feature>
<dbReference type="SUPFAM" id="SSF52540">
    <property type="entry name" value="P-loop containing nucleoside triphosphate hydrolases"/>
    <property type="match status" value="2"/>
</dbReference>
<dbReference type="EMBL" id="CP019084">
    <property type="protein sequence ID" value="APW64317.1"/>
    <property type="molecule type" value="Genomic_DNA"/>
</dbReference>
<reference evidence="3 4" key="1">
    <citation type="submission" date="2016-12" db="EMBL/GenBank/DDBJ databases">
        <title>Comparative genomics of four Isosphaeraceae planctomycetes: a common pool of plasmids and glycoside hydrolase genes.</title>
        <authorList>
            <person name="Ivanova A."/>
        </authorList>
    </citation>
    <scope>NUCLEOTIDE SEQUENCE [LARGE SCALE GENOMIC DNA]</scope>
    <source>
        <strain evidence="3 4">PX4</strain>
        <plasmid evidence="4">palbo2</plasmid>
    </source>
</reference>
<dbReference type="SUPFAM" id="SSF55464">
    <property type="entry name" value="Origin of replication-binding domain, RBD-like"/>
    <property type="match status" value="1"/>
</dbReference>
<dbReference type="Pfam" id="PF13604">
    <property type="entry name" value="AAA_30"/>
    <property type="match status" value="1"/>
</dbReference>
<evidence type="ECO:0000259" key="2">
    <source>
        <dbReference type="Pfam" id="PF08751"/>
    </source>
</evidence>
<dbReference type="Pfam" id="PF08751">
    <property type="entry name" value="TrwC"/>
    <property type="match status" value="1"/>
</dbReference>
<dbReference type="NCBIfam" id="NF041492">
    <property type="entry name" value="MobF"/>
    <property type="match status" value="1"/>
</dbReference>
<dbReference type="RefSeq" id="WP_145952422.1">
    <property type="nucleotide sequence ID" value="NZ_CP019084.1"/>
</dbReference>
<dbReference type="Gene3D" id="3.40.50.300">
    <property type="entry name" value="P-loop containing nucleotide triphosphate hydrolases"/>
    <property type="match status" value="2"/>
</dbReference>
<keyword evidence="3" id="KW-0614">Plasmid</keyword>
<dbReference type="Proteomes" id="UP000186309">
    <property type="component" value="Plasmid PALBO2"/>
</dbReference>
<feature type="region of interest" description="Disordered" evidence="1">
    <location>
        <begin position="865"/>
        <end position="914"/>
    </location>
</feature>
<dbReference type="InterPro" id="IPR014862">
    <property type="entry name" value="TrwC"/>
</dbReference>
<dbReference type="AlphaFoldDB" id="A0A1U7CZD3"/>
<protein>
    <submittedName>
        <fullName evidence="3">Multifunctional conjugation protein TraI</fullName>
    </submittedName>
</protein>
<gene>
    <name evidence="3" type="primary">traI</name>
    <name evidence="3" type="ORF">BSF38_20037</name>
</gene>
<dbReference type="InterPro" id="IPR027417">
    <property type="entry name" value="P-loop_NTPase"/>
</dbReference>
<evidence type="ECO:0000313" key="4">
    <source>
        <dbReference type="Proteomes" id="UP000186309"/>
    </source>
</evidence>
<dbReference type="KEGG" id="pbor:BSF38_20037"/>
<organism evidence="3 4">
    <name type="scientific">Paludisphaera borealis</name>
    <dbReference type="NCBI Taxonomy" id="1387353"/>
    <lineage>
        <taxon>Bacteria</taxon>
        <taxon>Pseudomonadati</taxon>
        <taxon>Planctomycetota</taxon>
        <taxon>Planctomycetia</taxon>
        <taxon>Isosphaerales</taxon>
        <taxon>Isosphaeraceae</taxon>
        <taxon>Paludisphaera</taxon>
    </lineage>
</organism>